<feature type="region of interest" description="Disordered" evidence="1">
    <location>
        <begin position="419"/>
        <end position="454"/>
    </location>
</feature>
<feature type="compositionally biased region" description="Low complexity" evidence="1">
    <location>
        <begin position="439"/>
        <end position="454"/>
    </location>
</feature>
<dbReference type="AlphaFoldDB" id="A0AAV4DJ25"/>
<comment type="caution">
    <text evidence="2">The sequence shown here is derived from an EMBL/GenBank/DDBJ whole genome shotgun (WGS) entry which is preliminary data.</text>
</comment>
<evidence type="ECO:0000313" key="2">
    <source>
        <dbReference type="EMBL" id="GFO44032.1"/>
    </source>
</evidence>
<protein>
    <submittedName>
        <fullName evidence="2">Uncharacterized protein</fullName>
    </submittedName>
</protein>
<evidence type="ECO:0000256" key="1">
    <source>
        <dbReference type="SAM" id="MobiDB-lite"/>
    </source>
</evidence>
<evidence type="ECO:0000313" key="3">
    <source>
        <dbReference type="Proteomes" id="UP000735302"/>
    </source>
</evidence>
<feature type="compositionally biased region" description="Acidic residues" evidence="1">
    <location>
        <begin position="321"/>
        <end position="331"/>
    </location>
</feature>
<sequence>MVLIPYNNEAVALSSSDGDLHLDKHKLRLEALPPGTRDSGFGASTASDMEALGNPVDFSPCEDLTSFRSPARVEHPPPALPHSGVSSFLPPPLGSPSSAEAGGEMKRKKPPVPLPKPSESTVPPTKPTGAPLPPPKPTGVPIAPPKPNVTQVILPKPVQASNPEKPVVPKKPDILNFSKQSDCTFSSNLSPMKSVVEELSKEVIAKTLKTSEQRNAVLLEDPASSEFSIPHVSSEVAVNCECPKVETKFPSSFLASIKKSSKGLSQSSSPSAFQEVGTSKKPGHSPQASIVSNTSTDTSCSGNSSFSSSFHKEESATREDEDKEEEEETEEPVPAPMPQLPFIRANNRQRLFQRSSLSSNSSSGSSQSLRLANIPISTPLLLHTPLPDSSGLRHFPLFNHPPVADHSASVHHHLQLPLTHRHHHQQQQKRQEGPQDLPSPSSSVSSGASSTRDQAAMPLLQPSQQQQQMQHEDLMSAHQEIPDYSDVGSTTCEQCALGKCQTVYLHMPGRFLFYL</sequence>
<reference evidence="2 3" key="1">
    <citation type="journal article" date="2021" name="Elife">
        <title>Chloroplast acquisition without the gene transfer in kleptoplastic sea slugs, Plakobranchus ocellatus.</title>
        <authorList>
            <person name="Maeda T."/>
            <person name="Takahashi S."/>
            <person name="Yoshida T."/>
            <person name="Shimamura S."/>
            <person name="Takaki Y."/>
            <person name="Nagai Y."/>
            <person name="Toyoda A."/>
            <person name="Suzuki Y."/>
            <person name="Arimoto A."/>
            <person name="Ishii H."/>
            <person name="Satoh N."/>
            <person name="Nishiyama T."/>
            <person name="Hasebe M."/>
            <person name="Maruyama T."/>
            <person name="Minagawa J."/>
            <person name="Obokata J."/>
            <person name="Shigenobu S."/>
        </authorList>
    </citation>
    <scope>NUCLEOTIDE SEQUENCE [LARGE SCALE GENOMIC DNA]</scope>
</reference>
<dbReference type="Proteomes" id="UP000735302">
    <property type="component" value="Unassembled WGS sequence"/>
</dbReference>
<feature type="region of interest" description="Disordered" evidence="1">
    <location>
        <begin position="260"/>
        <end position="341"/>
    </location>
</feature>
<proteinExistence type="predicted"/>
<dbReference type="EMBL" id="BLXT01007928">
    <property type="protein sequence ID" value="GFO44032.1"/>
    <property type="molecule type" value="Genomic_DNA"/>
</dbReference>
<feature type="compositionally biased region" description="Pro residues" evidence="1">
    <location>
        <begin position="124"/>
        <end position="147"/>
    </location>
</feature>
<keyword evidence="3" id="KW-1185">Reference proteome</keyword>
<accession>A0AAV4DJ25</accession>
<feature type="compositionally biased region" description="Low complexity" evidence="1">
    <location>
        <begin position="292"/>
        <end position="309"/>
    </location>
</feature>
<feature type="region of interest" description="Disordered" evidence="1">
    <location>
        <begin position="31"/>
        <end position="173"/>
    </location>
</feature>
<gene>
    <name evidence="2" type="ORF">PoB_007053700</name>
</gene>
<feature type="compositionally biased region" description="Low complexity" evidence="1">
    <location>
        <begin position="260"/>
        <end position="271"/>
    </location>
</feature>
<organism evidence="2 3">
    <name type="scientific">Plakobranchus ocellatus</name>
    <dbReference type="NCBI Taxonomy" id="259542"/>
    <lineage>
        <taxon>Eukaryota</taxon>
        <taxon>Metazoa</taxon>
        <taxon>Spiralia</taxon>
        <taxon>Lophotrochozoa</taxon>
        <taxon>Mollusca</taxon>
        <taxon>Gastropoda</taxon>
        <taxon>Heterobranchia</taxon>
        <taxon>Euthyneura</taxon>
        <taxon>Panpulmonata</taxon>
        <taxon>Sacoglossa</taxon>
        <taxon>Placobranchoidea</taxon>
        <taxon>Plakobranchidae</taxon>
        <taxon>Plakobranchus</taxon>
    </lineage>
</organism>
<feature type="compositionally biased region" description="Basic and acidic residues" evidence="1">
    <location>
        <begin position="310"/>
        <end position="320"/>
    </location>
</feature>
<name>A0AAV4DJ25_9GAST</name>